<feature type="compositionally biased region" description="Polar residues" evidence="1">
    <location>
        <begin position="48"/>
        <end position="61"/>
    </location>
</feature>
<evidence type="ECO:0000313" key="3">
    <source>
        <dbReference type="Proteomes" id="UP001152622"/>
    </source>
</evidence>
<evidence type="ECO:0000256" key="1">
    <source>
        <dbReference type="SAM" id="MobiDB-lite"/>
    </source>
</evidence>
<protein>
    <submittedName>
        <fullName evidence="2">Uncharacterized protein</fullName>
    </submittedName>
</protein>
<gene>
    <name evidence="2" type="ORF">SKAU_G00335720</name>
</gene>
<feature type="region of interest" description="Disordered" evidence="1">
    <location>
        <begin position="80"/>
        <end position="120"/>
    </location>
</feature>
<reference evidence="2" key="1">
    <citation type="journal article" date="2023" name="Science">
        <title>Genome structures resolve the early diversification of teleost fishes.</title>
        <authorList>
            <person name="Parey E."/>
            <person name="Louis A."/>
            <person name="Montfort J."/>
            <person name="Bouchez O."/>
            <person name="Roques C."/>
            <person name="Iampietro C."/>
            <person name="Lluch J."/>
            <person name="Castinel A."/>
            <person name="Donnadieu C."/>
            <person name="Desvignes T."/>
            <person name="Floi Bucao C."/>
            <person name="Jouanno E."/>
            <person name="Wen M."/>
            <person name="Mejri S."/>
            <person name="Dirks R."/>
            <person name="Jansen H."/>
            <person name="Henkel C."/>
            <person name="Chen W.J."/>
            <person name="Zahm M."/>
            <person name="Cabau C."/>
            <person name="Klopp C."/>
            <person name="Thompson A.W."/>
            <person name="Robinson-Rechavi M."/>
            <person name="Braasch I."/>
            <person name="Lecointre G."/>
            <person name="Bobe J."/>
            <person name="Postlethwait J.H."/>
            <person name="Berthelot C."/>
            <person name="Roest Crollius H."/>
            <person name="Guiguen Y."/>
        </authorList>
    </citation>
    <scope>NUCLEOTIDE SEQUENCE</scope>
    <source>
        <strain evidence="2">WJC10195</strain>
    </source>
</reference>
<name>A0A9Q1IIY2_SYNKA</name>
<feature type="compositionally biased region" description="Basic and acidic residues" evidence="1">
    <location>
        <begin position="80"/>
        <end position="106"/>
    </location>
</feature>
<dbReference type="EMBL" id="JAINUF010000015">
    <property type="protein sequence ID" value="KAJ8341281.1"/>
    <property type="molecule type" value="Genomic_DNA"/>
</dbReference>
<organism evidence="2 3">
    <name type="scientific">Synaphobranchus kaupii</name>
    <name type="common">Kaup's arrowtooth eel</name>
    <dbReference type="NCBI Taxonomy" id="118154"/>
    <lineage>
        <taxon>Eukaryota</taxon>
        <taxon>Metazoa</taxon>
        <taxon>Chordata</taxon>
        <taxon>Craniata</taxon>
        <taxon>Vertebrata</taxon>
        <taxon>Euteleostomi</taxon>
        <taxon>Actinopterygii</taxon>
        <taxon>Neopterygii</taxon>
        <taxon>Teleostei</taxon>
        <taxon>Anguilliformes</taxon>
        <taxon>Synaphobranchidae</taxon>
        <taxon>Synaphobranchus</taxon>
    </lineage>
</organism>
<dbReference type="AlphaFoldDB" id="A0A9Q1IIY2"/>
<feature type="region of interest" description="Disordered" evidence="1">
    <location>
        <begin position="1"/>
        <end position="66"/>
    </location>
</feature>
<keyword evidence="3" id="KW-1185">Reference proteome</keyword>
<proteinExistence type="predicted"/>
<comment type="caution">
    <text evidence="2">The sequence shown here is derived from an EMBL/GenBank/DDBJ whole genome shotgun (WGS) entry which is preliminary data.</text>
</comment>
<sequence length="240" mass="26190">MTAEDKGAVVVSVPRGRGTTAAAGASAVSERGPYRYPRHTSARWQPLSLGSLQNSTTSRQEVSGGDGDLRQLLLAVRQEHRQDHLQGEREEGGGERRENREAGPREHLRKPRPAATAPLHRAGEWRETAPAHVFTVRGNRRGKATCKRFGAANARMPVCGHPSPNTTAVTLKPNSCVRCVPPGPLRRHSVPNAGNDTVIITRLPWRLRLNISPRGIGRGSVQTAVSFQWRLRGPRAITPS</sequence>
<dbReference type="Proteomes" id="UP001152622">
    <property type="component" value="Chromosome 15"/>
</dbReference>
<feature type="compositionally biased region" description="Low complexity" evidence="1">
    <location>
        <begin position="15"/>
        <end position="25"/>
    </location>
</feature>
<evidence type="ECO:0000313" key="2">
    <source>
        <dbReference type="EMBL" id="KAJ8341281.1"/>
    </source>
</evidence>
<accession>A0A9Q1IIY2</accession>